<feature type="region of interest" description="Disordered" evidence="4">
    <location>
        <begin position="896"/>
        <end position="915"/>
    </location>
</feature>
<dbReference type="InterPro" id="IPR010071">
    <property type="entry name" value="AA_adenyl_dom"/>
</dbReference>
<evidence type="ECO:0000256" key="1">
    <source>
        <dbReference type="ARBA" id="ARBA00001957"/>
    </source>
</evidence>
<dbReference type="Proteomes" id="UP000019197">
    <property type="component" value="Unassembled WGS sequence"/>
</dbReference>
<dbReference type="Gene3D" id="3.40.50.12780">
    <property type="entry name" value="N-terminal domain of ligase-like"/>
    <property type="match status" value="1"/>
</dbReference>
<dbReference type="GO" id="GO:0031177">
    <property type="term" value="F:phosphopantetheine binding"/>
    <property type="evidence" value="ECO:0007669"/>
    <property type="project" value="TreeGrafter"/>
</dbReference>
<dbReference type="InterPro" id="IPR020845">
    <property type="entry name" value="AMP-binding_CS"/>
</dbReference>
<evidence type="ECO:0000256" key="3">
    <source>
        <dbReference type="ARBA" id="ARBA00022553"/>
    </source>
</evidence>
<dbReference type="CDD" id="cd19544">
    <property type="entry name" value="E-C_NRPS"/>
    <property type="match status" value="1"/>
</dbReference>
<comment type="cofactor">
    <cofactor evidence="1">
        <name>pantetheine 4'-phosphate</name>
        <dbReference type="ChEBI" id="CHEBI:47942"/>
    </cofactor>
</comment>
<evidence type="ECO:0000256" key="2">
    <source>
        <dbReference type="ARBA" id="ARBA00022450"/>
    </source>
</evidence>
<dbReference type="GO" id="GO:0005737">
    <property type="term" value="C:cytoplasm"/>
    <property type="evidence" value="ECO:0007669"/>
    <property type="project" value="TreeGrafter"/>
</dbReference>
<dbReference type="InterPro" id="IPR036736">
    <property type="entry name" value="ACP-like_sf"/>
</dbReference>
<dbReference type="InterPro" id="IPR025110">
    <property type="entry name" value="AMP-bd_C"/>
</dbReference>
<dbReference type="FunFam" id="3.40.50.980:FF:000002">
    <property type="entry name" value="Enterobactin synthetase component F"/>
    <property type="match status" value="1"/>
</dbReference>
<dbReference type="Pfam" id="PF00668">
    <property type="entry name" value="Condensation"/>
    <property type="match status" value="1"/>
</dbReference>
<dbReference type="PANTHER" id="PTHR45527:SF1">
    <property type="entry name" value="FATTY ACID SYNTHASE"/>
    <property type="match status" value="1"/>
</dbReference>
<dbReference type="Gene3D" id="3.30.300.30">
    <property type="match status" value="2"/>
</dbReference>
<dbReference type="Gene3D" id="2.30.38.10">
    <property type="entry name" value="Luciferase, Domain 3"/>
    <property type="match status" value="1"/>
</dbReference>
<dbReference type="Pfam" id="PF00501">
    <property type="entry name" value="AMP-binding"/>
    <property type="match status" value="2"/>
</dbReference>
<sequence length="2267" mass="249084">MSEKSLLSGQHEYAVHQLFEQQVMKTPDAIAVRFGAQTLSYDQLNRRANRLAHYLRRHHLGRHCGQTETPGNEGDETPDNAISAVGICLDRGIDTIVAVCGVLKAGAAYVPVDLSYPAERQAYILHDSNVSVVITSGDIISSLPSSIRCIDLDQQNLPHQDKADFTDEENLTATCTPDSLAYLIYTSGSTGNPKGVRMPHKALVNLLVWQNKKQSDELGGGEVSKKTLQFSPLSFDVSFQEIFSTLSSGGELVLIPNLLRLDPLALLSFLSEQRIERLFLPYVALNSLASAAVSEDCYPASLIDVITAGEQLIITAAIRQFFKTLPQCRLHNHYGPSETHVVTAYTLEGSVEHWSALPPVGTPIDNAEIYLLDDQNQIIVDGSAGELCIAGTPLAYGYHQRPEETAAKFVDIALDGETSKRMYRTGDLAQWGPNGLLNVLGRIDFQVKIRGHRVEPGEIEALLMTHPAVRDAVVVAQGGYVQKGSIEEIAETEEIAEKRLVGFVIVSERALQRQAQDGVKESILRFIRDAVPDYMCPAAIVIVDHFPLSASGKIDRKAFPTVSPDALMQQEIEPPKTALEHTVAEVWSELLGVKKVGRNSHFLSLGGHSLLAVNVMLALRRRGFRVDAQTLYQYPVLSELAEQLQHSSQAEFQQERAAEMIHDGMENAFPWAPLSQAEMAALSAVIPGGAANIQDIYPLGSLQQGILYHSLADSGGDPYVLWQVTRFSNSLLLHAYLDALRHTIARHDAFRVSIHYEGLSQPVQVVCREAELTVEELPLTAEQDDPLTALKQYCDPAMQRFDMTKAPLQRCLYCYDSRQDEWVLLHLLHHITVDHATIEMMQLEIEAQLLSQPLAEVSPLSFRQTMVTLFNTGNSAEQQAFFAGLLQDYEPASAPLGAGSDSDANAQENDAQESNALESKALRGNDSIMEAWRPLPQPLNDQIRQQAKTHGVSAAAIFHLAWAKVLSGLTGQDDVVFGTVLLGRLFAGEASINVMGQFINTLPIRMRLGNLPVLECLWETQDTLTQLVRHEQASLALAQKSVQTAAGTSLFTSLLNYRHSEVRNVPSADPFQAVNPSAVEGIRYSGVMERTNYPVSVNVDDFASDFVINTQVGEGFDPELIGDYLQTALSEIVTALTSAPQRRIGRISALPAQERHKLLYQWNQTGADFPRQACLHTLIEEQVKRTPDAIAVVFDDTAFDGAAFGNTGSAGNAPCHILNYRQLNQKANQLARYLRTELGVGPDALVGVCVERSIEMVVALLAVLKAGGAYVPLDPNYPAERLDYMLHDAAPRAVLSHQGVSDTVRTLLADYATETGAAVIDLNEDISKWSTQDTDDLSTEAMGLTSSHLAYVIYTSGSTGRPKGVMNEHRAVVNRLVWMQKAYALGEDDVVLQKTPFSFDVSVWEFFWPLMFGARLSVAKPEGHKDPLYLSTLIREQKITTLHFVPSMLSVFLEHASLGIHHCMKRVFCSGEALPVRSVQRFHEQFAHVELHNLYGPTEAAIDVSAWDCSLQAMGQPTGGIAERNIGKNIIPIGKPIDNIQLYILDSYGQPTPVGTVGELHIAGVGVARGYLNQPELTAEKFIKDPFGTAPAGVMYRTGDLARYLPNGDIEYLGRNDFQVKLRGFRIELGEVETALSSHASVKECLVLVREDTPGDARLVAYVIPASVTDLADKQTETLNQTLKAHLQTCLPAFMVPSHIVWLATFPLTANGKLDRKALPLPAASMIPSEVAEPPRSGTETRLAQLWAELLNINPPGRQTHFFEAGGHSLLAVALMMRIHQEFGVSVLLSSLVSHLDLASQAVLIDAELNNTAELSKMEAQAPSGSVAPAKSVSEGLIRALPAQKAIYKALKLNPQDLSNNSFIVLSFEAEPDLKQLRGVLQSVLVRHASLSAKFILLDDELYLQPAKRFVFRLEKRQSLGLLEEDLRDFVRPFSLEDGMNVRSRWVAAELNPVLLLDFSHACIDGSGLMQICSELATGSAASHIIDSESHSGINSGISLATYADLFYSSEFAALKQLHGNFWREKLQDWQPPVGIEGAQSVTGSWLVSLNAEHKAQVEVLTARLKISVPEFFMTIFLRFKAHLESRFNYFYSSNPFSNAPLTSSEQLTSMIFHGRDRPEQQTVVAPLMTVLPVRVTLQGDAGGSAMQDFDIVSNAIREACRHYLFDAEELSVLYPALSKQALLPTTFFGYFQKEGFDGCIAGTACRQLETPNISVGQSHWNLTCEVAEHAAGFDIHLEALSFNVVNDTENWETLFSSILQSGLNAG</sequence>
<dbReference type="FunFam" id="2.30.38.10:FF:000001">
    <property type="entry name" value="Non-ribosomal peptide synthetase PvdI"/>
    <property type="match status" value="1"/>
</dbReference>
<reference evidence="6 7" key="1">
    <citation type="submission" date="2013-11" db="EMBL/GenBank/DDBJ databases">
        <title>Draft genome sequence and annotation of the entomopathogenic bacterium, Xenorhabdus cabanillasi strain JM26.</title>
        <authorList>
            <person name="Gualtieri M."/>
            <person name="Ogier J.C."/>
            <person name="Pages S."/>
            <person name="Givaudan A."/>
            <person name="Gaudriault S."/>
        </authorList>
    </citation>
    <scope>NUCLEOTIDE SEQUENCE [LARGE SCALE GENOMIC DNA]</scope>
    <source>
        <strain evidence="6 7">JM26</strain>
    </source>
</reference>
<dbReference type="SUPFAM" id="SSF56801">
    <property type="entry name" value="Acetyl-CoA synthetase-like"/>
    <property type="match status" value="2"/>
</dbReference>
<dbReference type="InterPro" id="IPR000873">
    <property type="entry name" value="AMP-dep_synth/lig_dom"/>
</dbReference>
<accession>W1INX8</accession>
<dbReference type="OrthoDB" id="6437256at2"/>
<dbReference type="InterPro" id="IPR045851">
    <property type="entry name" value="AMP-bd_C_sf"/>
</dbReference>
<dbReference type="SUPFAM" id="SSF47336">
    <property type="entry name" value="ACP-like"/>
    <property type="match status" value="2"/>
</dbReference>
<dbReference type="GO" id="GO:0043041">
    <property type="term" value="P:amino acid activation for nonribosomal peptide biosynthetic process"/>
    <property type="evidence" value="ECO:0007669"/>
    <property type="project" value="TreeGrafter"/>
</dbReference>
<dbReference type="InterPro" id="IPR023213">
    <property type="entry name" value="CAT-like_dom_sf"/>
</dbReference>
<dbReference type="Gene3D" id="3.30.559.10">
    <property type="entry name" value="Chloramphenicol acetyltransferase-like domain"/>
    <property type="match status" value="2"/>
</dbReference>
<comment type="caution">
    <text evidence="6">The sequence shown here is derived from an EMBL/GenBank/DDBJ whole genome shotgun (WGS) entry which is preliminary data.</text>
</comment>
<dbReference type="Gene3D" id="1.10.1200.10">
    <property type="entry name" value="ACP-like"/>
    <property type="match status" value="2"/>
</dbReference>
<dbReference type="Gene3D" id="3.30.559.30">
    <property type="entry name" value="Nonribosomal peptide synthetase, condensation domain"/>
    <property type="match status" value="2"/>
</dbReference>
<dbReference type="FunFam" id="3.40.50.12780:FF:000012">
    <property type="entry name" value="Non-ribosomal peptide synthetase"/>
    <property type="match status" value="1"/>
</dbReference>
<dbReference type="InterPro" id="IPR009081">
    <property type="entry name" value="PP-bd_ACP"/>
</dbReference>
<proteinExistence type="predicted"/>
<dbReference type="FunFam" id="3.30.300.30:FF:000010">
    <property type="entry name" value="Enterobactin synthetase component F"/>
    <property type="match status" value="1"/>
</dbReference>
<name>W1INX8_9GAMM</name>
<keyword evidence="3" id="KW-0597">Phosphoprotein</keyword>
<keyword evidence="2" id="KW-0596">Phosphopantetheine</keyword>
<evidence type="ECO:0000256" key="4">
    <source>
        <dbReference type="SAM" id="MobiDB-lite"/>
    </source>
</evidence>
<protein>
    <submittedName>
        <fullName evidence="6">Non-ribosomal peptide synthetase modules and related protein</fullName>
    </submittedName>
</protein>
<evidence type="ECO:0000313" key="7">
    <source>
        <dbReference type="Proteomes" id="UP000019197"/>
    </source>
</evidence>
<dbReference type="FunFam" id="3.40.50.980:FF:000001">
    <property type="entry name" value="Non-ribosomal peptide synthetase"/>
    <property type="match status" value="2"/>
</dbReference>
<dbReference type="InterPro" id="IPR042099">
    <property type="entry name" value="ANL_N_sf"/>
</dbReference>
<dbReference type="PROSITE" id="PS50075">
    <property type="entry name" value="CARRIER"/>
    <property type="match status" value="2"/>
</dbReference>
<dbReference type="PROSITE" id="PS00455">
    <property type="entry name" value="AMP_BINDING"/>
    <property type="match status" value="2"/>
</dbReference>
<organism evidence="6 7">
    <name type="scientific">Xenorhabdus cabanillasii JM26</name>
    <dbReference type="NCBI Taxonomy" id="1427517"/>
    <lineage>
        <taxon>Bacteria</taxon>
        <taxon>Pseudomonadati</taxon>
        <taxon>Pseudomonadota</taxon>
        <taxon>Gammaproteobacteria</taxon>
        <taxon>Enterobacterales</taxon>
        <taxon>Morganellaceae</taxon>
        <taxon>Xenorhabdus</taxon>
    </lineage>
</organism>
<dbReference type="CDD" id="cd05930">
    <property type="entry name" value="A_NRPS"/>
    <property type="match status" value="1"/>
</dbReference>
<dbReference type="FunFam" id="3.30.300.30:FF:000015">
    <property type="entry name" value="Nonribosomal peptide synthase SidD"/>
    <property type="match status" value="1"/>
</dbReference>
<feature type="domain" description="Carrier" evidence="5">
    <location>
        <begin position="574"/>
        <end position="648"/>
    </location>
</feature>
<dbReference type="PANTHER" id="PTHR45527">
    <property type="entry name" value="NONRIBOSOMAL PEPTIDE SYNTHETASE"/>
    <property type="match status" value="1"/>
</dbReference>
<dbReference type="EMBL" id="CBXE010000045">
    <property type="protein sequence ID" value="CDL80144.1"/>
    <property type="molecule type" value="Genomic_DNA"/>
</dbReference>
<gene>
    <name evidence="6" type="ORF">XCR1_1390016</name>
</gene>
<dbReference type="RefSeq" id="WP_051502272.1">
    <property type="nucleotide sequence ID" value="NZ_CAWLVK010000045.1"/>
</dbReference>
<evidence type="ECO:0000313" key="6">
    <source>
        <dbReference type="EMBL" id="CDL80144.1"/>
    </source>
</evidence>
<feature type="compositionally biased region" description="Polar residues" evidence="4">
    <location>
        <begin position="902"/>
        <end position="915"/>
    </location>
</feature>
<dbReference type="GO" id="GO:0003824">
    <property type="term" value="F:catalytic activity"/>
    <property type="evidence" value="ECO:0007669"/>
    <property type="project" value="InterPro"/>
</dbReference>
<dbReference type="GO" id="GO:0044550">
    <property type="term" value="P:secondary metabolite biosynthetic process"/>
    <property type="evidence" value="ECO:0007669"/>
    <property type="project" value="UniProtKB-ARBA"/>
</dbReference>
<dbReference type="NCBIfam" id="TIGR01733">
    <property type="entry name" value="AA-adenyl-dom"/>
    <property type="match status" value="2"/>
</dbReference>
<dbReference type="Gene3D" id="3.40.50.980">
    <property type="match status" value="2"/>
</dbReference>
<feature type="domain" description="Carrier" evidence="5">
    <location>
        <begin position="1734"/>
        <end position="1809"/>
    </location>
</feature>
<dbReference type="Pfam" id="PF00550">
    <property type="entry name" value="PP-binding"/>
    <property type="match status" value="2"/>
</dbReference>
<dbReference type="Pfam" id="PF13193">
    <property type="entry name" value="AMP-binding_C"/>
    <property type="match status" value="2"/>
</dbReference>
<dbReference type="NCBIfam" id="NF003417">
    <property type="entry name" value="PRK04813.1"/>
    <property type="match status" value="2"/>
</dbReference>
<evidence type="ECO:0000259" key="5">
    <source>
        <dbReference type="PROSITE" id="PS50075"/>
    </source>
</evidence>
<dbReference type="InterPro" id="IPR001242">
    <property type="entry name" value="Condensation_dom"/>
</dbReference>
<dbReference type="SUPFAM" id="SSF52777">
    <property type="entry name" value="CoA-dependent acyltransferases"/>
    <property type="match status" value="4"/>
</dbReference>